<evidence type="ECO:0000256" key="8">
    <source>
        <dbReference type="ARBA" id="ARBA00023304"/>
    </source>
</evidence>
<name>A0A7R8WR89_9CRUS</name>
<dbReference type="AlphaFoldDB" id="A0A7R8WR89"/>
<reference evidence="9" key="1">
    <citation type="submission" date="2020-11" db="EMBL/GenBank/DDBJ databases">
        <authorList>
            <person name="Tran Van P."/>
        </authorList>
    </citation>
    <scope>NUCLEOTIDE SEQUENCE</scope>
</reference>
<evidence type="ECO:0000256" key="2">
    <source>
        <dbReference type="ARBA" id="ARBA00009320"/>
    </source>
</evidence>
<organism evidence="9">
    <name type="scientific">Cyprideis torosa</name>
    <dbReference type="NCBI Taxonomy" id="163714"/>
    <lineage>
        <taxon>Eukaryota</taxon>
        <taxon>Metazoa</taxon>
        <taxon>Ecdysozoa</taxon>
        <taxon>Arthropoda</taxon>
        <taxon>Crustacea</taxon>
        <taxon>Oligostraca</taxon>
        <taxon>Ostracoda</taxon>
        <taxon>Podocopa</taxon>
        <taxon>Podocopida</taxon>
        <taxon>Cytherocopina</taxon>
        <taxon>Cytheroidea</taxon>
        <taxon>Cytherideidae</taxon>
        <taxon>Cyprideis</taxon>
    </lineage>
</organism>
<dbReference type="InterPro" id="IPR036038">
    <property type="entry name" value="Aminotransferase-like"/>
</dbReference>
<dbReference type="GO" id="GO:0005739">
    <property type="term" value="C:mitochondrion"/>
    <property type="evidence" value="ECO:0007669"/>
    <property type="project" value="TreeGrafter"/>
</dbReference>
<evidence type="ECO:0000256" key="6">
    <source>
        <dbReference type="ARBA" id="ARBA00022679"/>
    </source>
</evidence>
<protein>
    <recommendedName>
        <fullName evidence="3">branched-chain-amino-acid transaminase</fullName>
        <ecNumber evidence="3">2.6.1.42</ecNumber>
    </recommendedName>
</protein>
<dbReference type="Pfam" id="PF01063">
    <property type="entry name" value="Aminotran_4"/>
    <property type="match status" value="1"/>
</dbReference>
<dbReference type="InterPro" id="IPR001544">
    <property type="entry name" value="Aminotrans_IV"/>
</dbReference>
<dbReference type="InterPro" id="IPR043132">
    <property type="entry name" value="BCAT-like_C"/>
</dbReference>
<proteinExistence type="inferred from homology"/>
<dbReference type="GO" id="GO:0009098">
    <property type="term" value="P:L-leucine biosynthetic process"/>
    <property type="evidence" value="ECO:0007669"/>
    <property type="project" value="TreeGrafter"/>
</dbReference>
<keyword evidence="4" id="KW-0032">Aminotransferase</keyword>
<evidence type="ECO:0000256" key="1">
    <source>
        <dbReference type="ARBA" id="ARBA00001933"/>
    </source>
</evidence>
<evidence type="ECO:0000256" key="4">
    <source>
        <dbReference type="ARBA" id="ARBA00022576"/>
    </source>
</evidence>
<gene>
    <name evidence="9" type="ORF">CTOB1V02_LOCUS11357</name>
</gene>
<feature type="non-terminal residue" evidence="9">
    <location>
        <position position="1"/>
    </location>
</feature>
<dbReference type="Gene3D" id="3.20.10.10">
    <property type="entry name" value="D-amino Acid Aminotransferase, subunit A, domain 2"/>
    <property type="match status" value="1"/>
</dbReference>
<evidence type="ECO:0000256" key="5">
    <source>
        <dbReference type="ARBA" id="ARBA00022605"/>
    </source>
</evidence>
<sequence>MAHLQILLPRFAQAVELSFQEKIWAAIYDLIEVPSIQGVGRSVRQKWPSSSVTFVPSSVTFVPSRHYSYDNGDHLHSFKPKPDPSELLFGKFFSDHMLSIEWHHGKGWSVPKIHPIRPIMLHPGSKVLHYATELFEGMKAFRGDDQELRLFRPDMNMRRMNLTAQRAALPTFDGDELIKLIKKLVLIEQEWVEPALGVSRSDSALLFVLTCPVGSYFATGFKPVTLMADPRFVRAWPGGAGDRKMGSNYAPTIMVQKEAEKAGAQQILWLFGEDHQLTEVGTMNIFLHFKTDDGGMCFSPVPV</sequence>
<dbReference type="Gene3D" id="3.30.470.10">
    <property type="match status" value="1"/>
</dbReference>
<comment type="cofactor">
    <cofactor evidence="1">
        <name>pyridoxal 5'-phosphate</name>
        <dbReference type="ChEBI" id="CHEBI:597326"/>
    </cofactor>
</comment>
<dbReference type="PANTHER" id="PTHR11825">
    <property type="entry name" value="SUBGROUP IIII AMINOTRANSFERASE"/>
    <property type="match status" value="1"/>
</dbReference>
<dbReference type="InterPro" id="IPR005786">
    <property type="entry name" value="B_amino_transII"/>
</dbReference>
<evidence type="ECO:0000256" key="7">
    <source>
        <dbReference type="ARBA" id="ARBA00022898"/>
    </source>
</evidence>
<comment type="similarity">
    <text evidence="2">Belongs to the class-IV pyridoxal-phosphate-dependent aminotransferase family.</text>
</comment>
<dbReference type="SUPFAM" id="SSF56752">
    <property type="entry name" value="D-aminoacid aminotransferase-like PLP-dependent enzymes"/>
    <property type="match status" value="1"/>
</dbReference>
<dbReference type="InterPro" id="IPR043131">
    <property type="entry name" value="BCAT-like_N"/>
</dbReference>
<dbReference type="EC" id="2.6.1.42" evidence="3"/>
<accession>A0A7R8WR89</accession>
<dbReference type="PANTHER" id="PTHR11825:SF44">
    <property type="entry name" value="BRANCHED-CHAIN-AMINO-ACID AMINOTRANSFERASE"/>
    <property type="match status" value="1"/>
</dbReference>
<evidence type="ECO:0000256" key="3">
    <source>
        <dbReference type="ARBA" id="ARBA00013053"/>
    </source>
</evidence>
<dbReference type="OrthoDB" id="1732691at2759"/>
<dbReference type="FunFam" id="3.30.470.10:FF:000002">
    <property type="entry name" value="Branched-chain-amino-acid aminotransferase"/>
    <property type="match status" value="1"/>
</dbReference>
<keyword evidence="5" id="KW-0028">Amino-acid biosynthesis</keyword>
<keyword evidence="7" id="KW-0663">Pyridoxal phosphate</keyword>
<dbReference type="EMBL" id="OB666467">
    <property type="protein sequence ID" value="CAD7233536.1"/>
    <property type="molecule type" value="Genomic_DNA"/>
</dbReference>
<keyword evidence="8" id="KW-0100">Branched-chain amino acid biosynthesis</keyword>
<dbReference type="GO" id="GO:0009099">
    <property type="term" value="P:L-valine biosynthetic process"/>
    <property type="evidence" value="ECO:0007669"/>
    <property type="project" value="TreeGrafter"/>
</dbReference>
<keyword evidence="6" id="KW-0808">Transferase</keyword>
<dbReference type="GO" id="GO:0004084">
    <property type="term" value="F:branched-chain-amino-acid transaminase activity"/>
    <property type="evidence" value="ECO:0007669"/>
    <property type="project" value="UniProtKB-EC"/>
</dbReference>
<evidence type="ECO:0000313" key="9">
    <source>
        <dbReference type="EMBL" id="CAD7233536.1"/>
    </source>
</evidence>